<reference evidence="1 2" key="1">
    <citation type="submission" date="2024-04" db="EMBL/GenBank/DDBJ databases">
        <title>Tritrichomonas musculus Genome.</title>
        <authorList>
            <person name="Alves-Ferreira E."/>
            <person name="Grigg M."/>
            <person name="Lorenzi H."/>
            <person name="Galac M."/>
        </authorList>
    </citation>
    <scope>NUCLEOTIDE SEQUENCE [LARGE SCALE GENOMIC DNA]</scope>
    <source>
        <strain evidence="1 2">EAF2021</strain>
    </source>
</reference>
<dbReference type="Proteomes" id="UP001470230">
    <property type="component" value="Unassembled WGS sequence"/>
</dbReference>
<evidence type="ECO:0000313" key="2">
    <source>
        <dbReference type="Proteomes" id="UP001470230"/>
    </source>
</evidence>
<name>A0ABR2HEW6_9EUKA</name>
<sequence length="252" mass="29722">MNEEIKKENYKMNIHLIGFELRKDLLTKKDITIKVKTIPESPDHSNCSSYPDEYKTSATIPVEKISKSNQIFNVNVRKSKVNNERMNKIILLFKMKGKVNIDHKIAYAIINYHNLIQMLNDNEDAYKKDEQKFKNQDKVKYVNDKVQTIPIYLFDKSKQDEFTVGSIDGTTVGSMKVQLSLFQFRNDYPQKSNYGKGKKKLNHKFSKFIDSNKHISINMHKFKNYHLGERESSDYQKSNQTYQIKKQYENLL</sequence>
<protein>
    <recommendedName>
        <fullName evidence="3">C2 NT-type domain-containing protein</fullName>
    </recommendedName>
</protein>
<keyword evidence="2" id="KW-1185">Reference proteome</keyword>
<dbReference type="EMBL" id="JAPFFF010000030">
    <property type="protein sequence ID" value="KAK8845981.1"/>
    <property type="molecule type" value="Genomic_DNA"/>
</dbReference>
<gene>
    <name evidence="1" type="ORF">M9Y10_020919</name>
</gene>
<proteinExistence type="predicted"/>
<organism evidence="1 2">
    <name type="scientific">Tritrichomonas musculus</name>
    <dbReference type="NCBI Taxonomy" id="1915356"/>
    <lineage>
        <taxon>Eukaryota</taxon>
        <taxon>Metamonada</taxon>
        <taxon>Parabasalia</taxon>
        <taxon>Tritrichomonadida</taxon>
        <taxon>Tritrichomonadidae</taxon>
        <taxon>Tritrichomonas</taxon>
    </lineage>
</organism>
<evidence type="ECO:0000313" key="1">
    <source>
        <dbReference type="EMBL" id="KAK8845981.1"/>
    </source>
</evidence>
<accession>A0ABR2HEW6</accession>
<evidence type="ECO:0008006" key="3">
    <source>
        <dbReference type="Google" id="ProtNLM"/>
    </source>
</evidence>
<comment type="caution">
    <text evidence="1">The sequence shown here is derived from an EMBL/GenBank/DDBJ whole genome shotgun (WGS) entry which is preliminary data.</text>
</comment>